<dbReference type="STRING" id="1123034.GCA_000685805_01300"/>
<feature type="transmembrane region" description="Helical" evidence="1">
    <location>
        <begin position="253"/>
        <end position="280"/>
    </location>
</feature>
<keyword evidence="1" id="KW-0812">Transmembrane</keyword>
<name>A0A379LLX9_9GAMM</name>
<evidence type="ECO:0000313" key="3">
    <source>
        <dbReference type="Proteomes" id="UP000254123"/>
    </source>
</evidence>
<dbReference type="InterPro" id="IPR021296">
    <property type="entry name" value="DUF2868"/>
</dbReference>
<reference evidence="2 3" key="1">
    <citation type="submission" date="2018-06" db="EMBL/GenBank/DDBJ databases">
        <authorList>
            <consortium name="Pathogen Informatics"/>
            <person name="Doyle S."/>
        </authorList>
    </citation>
    <scope>NUCLEOTIDE SEQUENCE [LARGE SCALE GENOMIC DNA]</scope>
    <source>
        <strain evidence="2 3">NCTC10526</strain>
    </source>
</reference>
<protein>
    <submittedName>
        <fullName evidence="2">Uncharacterized membrane protein NMB1645</fullName>
    </submittedName>
</protein>
<gene>
    <name evidence="2" type="ORF">NCTC10526_01128</name>
</gene>
<keyword evidence="1" id="KW-1133">Transmembrane helix</keyword>
<dbReference type="Pfam" id="PF11067">
    <property type="entry name" value="DUF2868"/>
    <property type="match status" value="1"/>
</dbReference>
<dbReference type="Proteomes" id="UP000254123">
    <property type="component" value="Unassembled WGS sequence"/>
</dbReference>
<accession>A0A379LLX9</accession>
<dbReference type="AlphaFoldDB" id="A0A379LLX9"/>
<keyword evidence="3" id="KW-1185">Reference proteome</keyword>
<feature type="transmembrane region" description="Helical" evidence="1">
    <location>
        <begin position="98"/>
        <end position="122"/>
    </location>
</feature>
<evidence type="ECO:0000313" key="2">
    <source>
        <dbReference type="EMBL" id="SUD90782.1"/>
    </source>
</evidence>
<keyword evidence="1" id="KW-0472">Membrane</keyword>
<proteinExistence type="predicted"/>
<feature type="transmembrane region" description="Helical" evidence="1">
    <location>
        <begin position="71"/>
        <end position="92"/>
    </location>
</feature>
<organism evidence="2 3">
    <name type="scientific">Psychrobacter phenylpyruvicus</name>
    <dbReference type="NCBI Taxonomy" id="29432"/>
    <lineage>
        <taxon>Bacteria</taxon>
        <taxon>Pseudomonadati</taxon>
        <taxon>Pseudomonadota</taxon>
        <taxon>Gammaproteobacteria</taxon>
        <taxon>Moraxellales</taxon>
        <taxon>Moraxellaceae</taxon>
        <taxon>Psychrobacter</taxon>
    </lineage>
</organism>
<sequence>MLSKQDQLTELVRKLETNNHVFATDPLLITERLQDEQATPLQKIHRRAERIDSNGALAGTLNKIDGRIKGIILIMSIVWCVSGFLGLFALLQSNVVNFFYVLVCLLGFHTLMLVGWLIFTVINRGSQSPSIITSFISPKTLIRGKDDVTQAAVELYDEQLQHTGMRWYLSRFSHQLWLATLTGMLFAIIFLLIVRQYSFSWESTLLSDQALMTLTHWLGWLPSLVGFNVPDADAVVQSRLVTDIMPLSIARQWASLLVGSLLMYGIVPRAIAWAFCAVMFNRKKMKLDLSLPYYQKIISFWQRKVVDEDDFVEKVQPVAPKAKVTQGDKLVALLEYKHHNPTWYHAAGEPFISTVPEDFGILDDREDMERMLQYLDSHDVQVLVGIHAKALPDRGTMRKLDKLATHAKQGVIVQLLQDSDTLEEDNSARRQQWQTALAERNIGLVS</sequence>
<feature type="transmembrane region" description="Helical" evidence="1">
    <location>
        <begin position="176"/>
        <end position="197"/>
    </location>
</feature>
<dbReference type="EMBL" id="UGVC01000001">
    <property type="protein sequence ID" value="SUD90782.1"/>
    <property type="molecule type" value="Genomic_DNA"/>
</dbReference>
<evidence type="ECO:0000256" key="1">
    <source>
        <dbReference type="SAM" id="Phobius"/>
    </source>
</evidence>
<dbReference type="RefSeq" id="WP_028858840.1">
    <property type="nucleotide sequence ID" value="NZ_CAJHAQ010000001.1"/>
</dbReference>